<reference evidence="1 2" key="1">
    <citation type="submission" date="2015-07" db="EMBL/GenBank/DDBJ databases">
        <title>The genome of Melipona quadrifasciata.</title>
        <authorList>
            <person name="Pan H."/>
            <person name="Kapheim K."/>
        </authorList>
    </citation>
    <scope>NUCLEOTIDE SEQUENCE [LARGE SCALE GENOMIC DNA]</scope>
    <source>
        <strain evidence="1">0111107301</strain>
        <tissue evidence="1">Whole body</tissue>
    </source>
</reference>
<gene>
    <name evidence="1" type="ORF">WN51_11977</name>
</gene>
<evidence type="ECO:0000313" key="1">
    <source>
        <dbReference type="EMBL" id="KOX75650.1"/>
    </source>
</evidence>
<keyword evidence="2" id="KW-1185">Reference proteome</keyword>
<proteinExistence type="predicted"/>
<accession>A0A0M9A1Y6</accession>
<organism evidence="1 2">
    <name type="scientific">Melipona quadrifasciata</name>
    <dbReference type="NCBI Taxonomy" id="166423"/>
    <lineage>
        <taxon>Eukaryota</taxon>
        <taxon>Metazoa</taxon>
        <taxon>Ecdysozoa</taxon>
        <taxon>Arthropoda</taxon>
        <taxon>Hexapoda</taxon>
        <taxon>Insecta</taxon>
        <taxon>Pterygota</taxon>
        <taxon>Neoptera</taxon>
        <taxon>Endopterygota</taxon>
        <taxon>Hymenoptera</taxon>
        <taxon>Apocrita</taxon>
        <taxon>Aculeata</taxon>
        <taxon>Apoidea</taxon>
        <taxon>Anthophila</taxon>
        <taxon>Apidae</taxon>
        <taxon>Melipona</taxon>
    </lineage>
</organism>
<dbReference type="AlphaFoldDB" id="A0A0M9A1Y6"/>
<evidence type="ECO:0000313" key="2">
    <source>
        <dbReference type="Proteomes" id="UP000053105"/>
    </source>
</evidence>
<dbReference type="Proteomes" id="UP000053105">
    <property type="component" value="Unassembled WGS sequence"/>
</dbReference>
<dbReference type="EMBL" id="KQ435759">
    <property type="protein sequence ID" value="KOX75650.1"/>
    <property type="molecule type" value="Genomic_DNA"/>
</dbReference>
<name>A0A0M9A1Y6_9HYME</name>
<sequence>MSENKKAAALFHGTKEKLTGTQLFASGQKIFPAQKINFSEKIPVLSWPMV</sequence>
<protein>
    <submittedName>
        <fullName evidence="1">Uncharacterized protein</fullName>
    </submittedName>
</protein>